<dbReference type="EMBL" id="LN854210">
    <property type="protein sequence ID" value="CRY97715.1"/>
    <property type="molecule type" value="Genomic_DNA"/>
</dbReference>
<proteinExistence type="predicted"/>
<evidence type="ECO:0000313" key="1">
    <source>
        <dbReference type="EMBL" id="CRY97715.1"/>
    </source>
</evidence>
<accession>A0A0H5Q8I4</accession>
<name>A0A0H5Q8I4_9ZZZZ</name>
<sequence length="211" mass="22859">MGTPVLLDGYRAQLLFSAPRGGRPWSTKFDYVQTSGTEASPAQMATVFADALDVHWNTEFGSREMRNVIQSGCDMVGIRVYQLTDPLQGVEIPVPVTVTTSGLGSQPAEVAMVASLRTDFLGRRFRGRQYWGGLAAEAYDSDTGLLASVSRAAVVGFVDAMRLIGDLDRDFQMVVISGQGLDIDRPPGLATAIKNVLVDSFPDTQRRRGGR</sequence>
<organism evidence="1">
    <name type="scientific">uncultured prokaryote</name>
    <dbReference type="NCBI Taxonomy" id="198431"/>
    <lineage>
        <taxon>unclassified sequences</taxon>
        <taxon>environmental samples</taxon>
    </lineage>
</organism>
<protein>
    <submittedName>
        <fullName evidence="1">Uncharacterized protein</fullName>
    </submittedName>
</protein>
<reference evidence="1" key="2">
    <citation type="submission" date="2015-07" db="EMBL/GenBank/DDBJ databases">
        <title>Plasmids, circular viruses and viroids from rat gut.</title>
        <authorList>
            <person name="Jorgensen T.J."/>
            <person name="Hansen M.A."/>
            <person name="Xu Z."/>
            <person name="Tabak M.A."/>
            <person name="Sorensen S.J."/>
            <person name="Hansen L.H."/>
        </authorList>
    </citation>
    <scope>NUCLEOTIDE SEQUENCE</scope>
    <source>
        <strain evidence="1">RGFK1707</strain>
    </source>
</reference>
<reference evidence="1" key="1">
    <citation type="submission" date="2015-06" db="EMBL/GenBank/DDBJ databases">
        <authorList>
            <person name="Joergensen T."/>
        </authorList>
    </citation>
    <scope>NUCLEOTIDE SEQUENCE</scope>
    <source>
        <strain evidence="1">RGFK1707</strain>
    </source>
</reference>
<dbReference type="AlphaFoldDB" id="A0A0H5Q8I4"/>